<dbReference type="Pfam" id="PF01541">
    <property type="entry name" value="GIY-YIG"/>
    <property type="match status" value="1"/>
</dbReference>
<proteinExistence type="predicted"/>
<dbReference type="InterPro" id="IPR035901">
    <property type="entry name" value="GIY-YIG_endonuc_sf"/>
</dbReference>
<comment type="caution">
    <text evidence="2">The sequence shown here is derived from an EMBL/GenBank/DDBJ whole genome shotgun (WGS) entry which is preliminary data.</text>
</comment>
<dbReference type="AlphaFoldDB" id="A0A7K3QR90"/>
<protein>
    <submittedName>
        <fullName evidence="2">GIY-YIG nuclease family protein</fullName>
    </submittedName>
</protein>
<accession>A0A7K3QR90</accession>
<reference evidence="2 3" key="1">
    <citation type="submission" date="2020-01" db="EMBL/GenBank/DDBJ databases">
        <title>Insect and environment-associated Actinomycetes.</title>
        <authorList>
            <person name="Currrie C."/>
            <person name="Chevrette M."/>
            <person name="Carlson C."/>
            <person name="Stubbendieck R."/>
            <person name="Wendt-Pienkowski E."/>
        </authorList>
    </citation>
    <scope>NUCLEOTIDE SEQUENCE [LARGE SCALE GENOMIC DNA]</scope>
    <source>
        <strain evidence="2 3">SID7754</strain>
    </source>
</reference>
<dbReference type="SUPFAM" id="SSF82771">
    <property type="entry name" value="GIY-YIG endonuclease"/>
    <property type="match status" value="1"/>
</dbReference>
<feature type="domain" description="GIY-YIG" evidence="1">
    <location>
        <begin position="10"/>
        <end position="70"/>
    </location>
</feature>
<dbReference type="InterPro" id="IPR000305">
    <property type="entry name" value="GIY-YIG_endonuc"/>
</dbReference>
<dbReference type="RefSeq" id="WP_164188206.1">
    <property type="nucleotide sequence ID" value="NZ_JAAGMR010000145.1"/>
</dbReference>
<name>A0A7K3QR90_9ACTN</name>
<organism evidence="2 3">
    <name type="scientific">Streptomyces bauhiniae</name>
    <dbReference type="NCBI Taxonomy" id="2340725"/>
    <lineage>
        <taxon>Bacteria</taxon>
        <taxon>Bacillati</taxon>
        <taxon>Actinomycetota</taxon>
        <taxon>Actinomycetes</taxon>
        <taxon>Kitasatosporales</taxon>
        <taxon>Streptomycetaceae</taxon>
        <taxon>Streptomyces</taxon>
    </lineage>
</organism>
<sequence length="157" mass="18077">MPTIETQPTAVYRLYGREGQLLYVGMTNNPDVRFDCHALTKRWWHLVVKRDVQWHPDRATARQCEADAIKAESPVHNAMHAAAGPHDTPLRGARQKLSTIVDEVRVAHEPRWLTYFGERFVALVEPAFHDEAVRNERIVNALREVDPELYERLAADD</sequence>
<evidence type="ECO:0000313" key="2">
    <source>
        <dbReference type="EMBL" id="NEB92406.1"/>
    </source>
</evidence>
<dbReference type="Proteomes" id="UP000470520">
    <property type="component" value="Unassembled WGS sequence"/>
</dbReference>
<evidence type="ECO:0000313" key="3">
    <source>
        <dbReference type="Proteomes" id="UP000470520"/>
    </source>
</evidence>
<gene>
    <name evidence="2" type="ORF">G3I21_11865</name>
</gene>
<evidence type="ECO:0000259" key="1">
    <source>
        <dbReference type="Pfam" id="PF01541"/>
    </source>
</evidence>
<dbReference type="EMBL" id="JAAGMR010000145">
    <property type="protein sequence ID" value="NEB92406.1"/>
    <property type="molecule type" value="Genomic_DNA"/>
</dbReference>